<sequence>PLESRKRLATPRVVVAATEAAGRRKQQPPTPSSSTLAEPLTARKSSEPQAHRPNPELRAPGAGQFANDRFSATAGSGALHPVWPVACTARLQAAANRIGCCSRADLAEVKAAIENRATNANGQLIGDWREVLSTNLPQYRKLVKAAFAPAIGMAEPAQAKRSFHSLKGMLKKCVNAPPNDAENTEPDATLPNPSWRCDWLLDFWLSGKLTNVKAELPALEADRSAPDGQPKHPRLRQRLRRVSSHDSHLGQRLLGAAKAKSRFAEFRKKHLLTNVYYSALVLSHAPMTRPGRKGAKTPEGIRRGESEGGRRLPQGVRRGPGKESDEDSSKESGGGRLQRSRRSDAKTPGRRSQEERDSSKESGGAKNSKATQRGRLQRIQEERKTPGQESGGAKDSRQRIRRRKTPGKEQEGGEGLRQGVRRSEDCERARSQEGRRLQARSQAGSEGLRRQGVRRGKTPVAVAVQARSLQ</sequence>
<dbReference type="WBParaSite" id="maker-unitig_31009-snap-gene-0.4-mRNA-1">
    <property type="protein sequence ID" value="maker-unitig_31009-snap-gene-0.4-mRNA-1"/>
    <property type="gene ID" value="maker-unitig_31009-snap-gene-0.4"/>
</dbReference>
<dbReference type="AlphaFoldDB" id="A0A1I8FDX7"/>
<accession>A0A1I8FDX7</accession>
<proteinExistence type="predicted"/>
<organism evidence="2 3">
    <name type="scientific">Macrostomum lignano</name>
    <dbReference type="NCBI Taxonomy" id="282301"/>
    <lineage>
        <taxon>Eukaryota</taxon>
        <taxon>Metazoa</taxon>
        <taxon>Spiralia</taxon>
        <taxon>Lophotrochozoa</taxon>
        <taxon>Platyhelminthes</taxon>
        <taxon>Rhabditophora</taxon>
        <taxon>Macrostomorpha</taxon>
        <taxon>Macrostomida</taxon>
        <taxon>Macrostomidae</taxon>
        <taxon>Macrostomum</taxon>
    </lineage>
</organism>
<feature type="compositionally biased region" description="Basic and acidic residues" evidence="1">
    <location>
        <begin position="44"/>
        <end position="55"/>
    </location>
</feature>
<evidence type="ECO:0000256" key="1">
    <source>
        <dbReference type="SAM" id="MobiDB-lite"/>
    </source>
</evidence>
<feature type="region of interest" description="Disordered" evidence="1">
    <location>
        <begin position="220"/>
        <end position="249"/>
    </location>
</feature>
<feature type="compositionally biased region" description="Basic and acidic residues" evidence="1">
    <location>
        <begin position="421"/>
        <end position="436"/>
    </location>
</feature>
<protein>
    <submittedName>
        <fullName evidence="3">Dimer_Tnp_hAT domain-containing protein</fullName>
    </submittedName>
</protein>
<feature type="compositionally biased region" description="Basic and acidic residues" evidence="1">
    <location>
        <begin position="341"/>
        <end position="360"/>
    </location>
</feature>
<reference evidence="3" key="1">
    <citation type="submission" date="2016-11" db="UniProtKB">
        <authorList>
            <consortium name="WormBaseParasite"/>
        </authorList>
    </citation>
    <scope>IDENTIFICATION</scope>
</reference>
<feature type="compositionally biased region" description="Basic and acidic residues" evidence="1">
    <location>
        <begin position="378"/>
        <end position="398"/>
    </location>
</feature>
<evidence type="ECO:0000313" key="3">
    <source>
        <dbReference type="WBParaSite" id="maker-unitig_31009-snap-gene-0.4-mRNA-1"/>
    </source>
</evidence>
<evidence type="ECO:0000313" key="2">
    <source>
        <dbReference type="Proteomes" id="UP000095280"/>
    </source>
</evidence>
<feature type="compositionally biased region" description="Basic and acidic residues" evidence="1">
    <location>
        <begin position="299"/>
        <end position="310"/>
    </location>
</feature>
<feature type="compositionally biased region" description="Basic and acidic residues" evidence="1">
    <location>
        <begin position="320"/>
        <end position="330"/>
    </location>
</feature>
<feature type="compositionally biased region" description="Basic residues" evidence="1">
    <location>
        <begin position="231"/>
        <end position="242"/>
    </location>
</feature>
<name>A0A1I8FDX7_9PLAT</name>
<feature type="region of interest" description="Disordered" evidence="1">
    <location>
        <begin position="1"/>
        <end position="69"/>
    </location>
</feature>
<feature type="region of interest" description="Disordered" evidence="1">
    <location>
        <begin position="287"/>
        <end position="470"/>
    </location>
</feature>
<keyword evidence="2" id="KW-1185">Reference proteome</keyword>
<dbReference type="Proteomes" id="UP000095280">
    <property type="component" value="Unplaced"/>
</dbReference>